<dbReference type="WBParaSite" id="NBR_0000853601-mRNA-1">
    <property type="protein sequence ID" value="NBR_0000853601-mRNA-1"/>
    <property type="gene ID" value="NBR_0000853601"/>
</dbReference>
<evidence type="ECO:0000313" key="2">
    <source>
        <dbReference type="Proteomes" id="UP000271162"/>
    </source>
</evidence>
<evidence type="ECO:0000313" key="1">
    <source>
        <dbReference type="EMBL" id="VDL72126.1"/>
    </source>
</evidence>
<dbReference type="AlphaFoldDB" id="A0A0N4XZE0"/>
<accession>A0A0N4XZE0</accession>
<protein>
    <submittedName>
        <fullName evidence="3">ULP_PROTEASE domain-containing protein</fullName>
    </submittedName>
</protein>
<reference evidence="3" key="1">
    <citation type="submission" date="2017-02" db="UniProtKB">
        <authorList>
            <consortium name="WormBaseParasite"/>
        </authorList>
    </citation>
    <scope>IDENTIFICATION</scope>
</reference>
<proteinExistence type="predicted"/>
<gene>
    <name evidence="1" type="ORF">NBR_LOCUS8537</name>
</gene>
<dbReference type="EMBL" id="UYSL01020019">
    <property type="protein sequence ID" value="VDL72126.1"/>
    <property type="molecule type" value="Genomic_DNA"/>
</dbReference>
<reference evidence="1 2" key="2">
    <citation type="submission" date="2018-11" db="EMBL/GenBank/DDBJ databases">
        <authorList>
            <consortium name="Pathogen Informatics"/>
        </authorList>
    </citation>
    <scope>NUCLEOTIDE SEQUENCE [LARGE SCALE GENOMIC DNA]</scope>
</reference>
<name>A0A0N4XZE0_NIPBR</name>
<dbReference type="Proteomes" id="UP000271162">
    <property type="component" value="Unassembled WGS sequence"/>
</dbReference>
<evidence type="ECO:0000313" key="3">
    <source>
        <dbReference type="WBParaSite" id="NBR_0000853601-mRNA-1"/>
    </source>
</evidence>
<sequence>MTLKQLSTNRVVVWPGVTFTHKVSLVFIGRDVRINPETESETCIDRQFSHFSKTTETAQYTYFAGYLGADLGSASCLDLYRMDFKEKRILENSRRHGRRTRMITDSVLDHLKVYGEDLATLVSK</sequence>
<keyword evidence="2" id="KW-1185">Reference proteome</keyword>
<organism evidence="3">
    <name type="scientific">Nippostrongylus brasiliensis</name>
    <name type="common">Rat hookworm</name>
    <dbReference type="NCBI Taxonomy" id="27835"/>
    <lineage>
        <taxon>Eukaryota</taxon>
        <taxon>Metazoa</taxon>
        <taxon>Ecdysozoa</taxon>
        <taxon>Nematoda</taxon>
        <taxon>Chromadorea</taxon>
        <taxon>Rhabditida</taxon>
        <taxon>Rhabditina</taxon>
        <taxon>Rhabditomorpha</taxon>
        <taxon>Strongyloidea</taxon>
        <taxon>Heligmosomidae</taxon>
        <taxon>Nippostrongylus</taxon>
    </lineage>
</organism>